<dbReference type="AlphaFoldDB" id="A0A839TNJ9"/>
<sequence length="35" mass="3913">MQTIRQPVLEQAELLFQPAGVAEKMKPNTVLESSK</sequence>
<comment type="caution">
    <text evidence="1">The sequence shown here is derived from an EMBL/GenBank/DDBJ whole genome shotgun (WGS) entry which is preliminary data.</text>
</comment>
<dbReference type="Proteomes" id="UP000517523">
    <property type="component" value="Unassembled WGS sequence"/>
</dbReference>
<protein>
    <submittedName>
        <fullName evidence="1">Uncharacterized protein</fullName>
    </submittedName>
</protein>
<reference evidence="1 2" key="1">
    <citation type="submission" date="2020-08" db="EMBL/GenBank/DDBJ databases">
        <title>Genomic Encyclopedia of Type Strains, Phase III (KMG-III): the genomes of soil and plant-associated and newly described type strains.</title>
        <authorList>
            <person name="Whitman W."/>
        </authorList>
    </citation>
    <scope>NUCLEOTIDE SEQUENCE [LARGE SCALE GENOMIC DNA]</scope>
    <source>
        <strain evidence="1 2">CECT 5831</strain>
    </source>
</reference>
<gene>
    <name evidence="1" type="ORF">FHS19_001652</name>
</gene>
<evidence type="ECO:0000313" key="2">
    <source>
        <dbReference type="Proteomes" id="UP000517523"/>
    </source>
</evidence>
<proteinExistence type="predicted"/>
<organism evidence="1 2">
    <name type="scientific">Paenibacillus rhizosphaerae</name>
    <dbReference type="NCBI Taxonomy" id="297318"/>
    <lineage>
        <taxon>Bacteria</taxon>
        <taxon>Bacillati</taxon>
        <taxon>Bacillota</taxon>
        <taxon>Bacilli</taxon>
        <taxon>Bacillales</taxon>
        <taxon>Paenibacillaceae</taxon>
        <taxon>Paenibacillus</taxon>
    </lineage>
</organism>
<dbReference type="EMBL" id="JACHXJ010000001">
    <property type="protein sequence ID" value="MBB3126998.1"/>
    <property type="molecule type" value="Genomic_DNA"/>
</dbReference>
<name>A0A839TNJ9_9BACL</name>
<evidence type="ECO:0000313" key="1">
    <source>
        <dbReference type="EMBL" id="MBB3126998.1"/>
    </source>
</evidence>
<accession>A0A839TNJ9</accession>